<reference evidence="5" key="1">
    <citation type="submission" date="2025-08" db="UniProtKB">
        <authorList>
            <consortium name="RefSeq"/>
        </authorList>
    </citation>
    <scope>IDENTIFICATION</scope>
    <source>
        <tissue evidence="5">Leaf</tissue>
    </source>
</reference>
<evidence type="ECO:0000259" key="3">
    <source>
        <dbReference type="Pfam" id="PF00139"/>
    </source>
</evidence>
<dbReference type="OrthoDB" id="543442at2759"/>
<dbReference type="GO" id="GO:0030246">
    <property type="term" value="F:carbohydrate binding"/>
    <property type="evidence" value="ECO:0007669"/>
    <property type="project" value="UniProtKB-KW"/>
</dbReference>
<gene>
    <name evidence="5" type="primary">LOC110426395</name>
</gene>
<dbReference type="InterPro" id="IPR001220">
    <property type="entry name" value="Legume_lectin_dom"/>
</dbReference>
<dbReference type="Proteomes" id="UP000504621">
    <property type="component" value="Unplaced"/>
</dbReference>
<feature type="domain" description="Legume lectin" evidence="3">
    <location>
        <begin position="12"/>
        <end position="148"/>
    </location>
</feature>
<dbReference type="Gene3D" id="2.60.120.200">
    <property type="match status" value="1"/>
</dbReference>
<proteinExistence type="inferred from homology"/>
<evidence type="ECO:0000313" key="5">
    <source>
        <dbReference type="RefSeq" id="XP_021297284.1"/>
    </source>
</evidence>
<dbReference type="Pfam" id="PF00139">
    <property type="entry name" value="Lectin_legB"/>
    <property type="match status" value="1"/>
</dbReference>
<comment type="similarity">
    <text evidence="1">Belongs to the leguminous lectin family.</text>
</comment>
<dbReference type="SUPFAM" id="SSF49899">
    <property type="entry name" value="Concanavalin A-like lectins/glucanases"/>
    <property type="match status" value="1"/>
</dbReference>
<name>A0A6J1BG43_9ROSI</name>
<dbReference type="RefSeq" id="XP_021297284.1">
    <property type="nucleotide sequence ID" value="XM_021441609.1"/>
</dbReference>
<evidence type="ECO:0000256" key="1">
    <source>
        <dbReference type="ARBA" id="ARBA00007606"/>
    </source>
</evidence>
<protein>
    <submittedName>
        <fullName evidence="5">Lectin-like protein</fullName>
    </submittedName>
</protein>
<dbReference type="PANTHER" id="PTHR32401">
    <property type="entry name" value="CONCANAVALIN A-LIKE LECTIN FAMILY PROTEIN"/>
    <property type="match status" value="1"/>
</dbReference>
<accession>A0A6J1BG43</accession>
<dbReference type="GeneID" id="110426395"/>
<dbReference type="InterPro" id="IPR050258">
    <property type="entry name" value="Leguminous_Lectin"/>
</dbReference>
<dbReference type="InterPro" id="IPR013320">
    <property type="entry name" value="ConA-like_dom_sf"/>
</dbReference>
<sequence length="162" mass="18178">MALTLHTSPSMALQPWNQPVSLSISPDKNNLPAHGLDFIFVTCTGIQYLGFLNRSKDGNLNNHAFGIEFDEFNDDINNDNDVAVDMNSVTSLGLRMNNGAKQRVWNDYIKSRLSVTMAPASKEKPRKPLINVAPHLSHVLLQEMYVGFKFLHNRMPLLRGLS</sequence>
<keyword evidence="2" id="KW-0430">Lectin</keyword>
<evidence type="ECO:0000313" key="4">
    <source>
        <dbReference type="Proteomes" id="UP000504621"/>
    </source>
</evidence>
<evidence type="ECO:0000256" key="2">
    <source>
        <dbReference type="ARBA" id="ARBA00022734"/>
    </source>
</evidence>
<organism evidence="4 5">
    <name type="scientific">Herrania umbratica</name>
    <dbReference type="NCBI Taxonomy" id="108875"/>
    <lineage>
        <taxon>Eukaryota</taxon>
        <taxon>Viridiplantae</taxon>
        <taxon>Streptophyta</taxon>
        <taxon>Embryophyta</taxon>
        <taxon>Tracheophyta</taxon>
        <taxon>Spermatophyta</taxon>
        <taxon>Magnoliopsida</taxon>
        <taxon>eudicotyledons</taxon>
        <taxon>Gunneridae</taxon>
        <taxon>Pentapetalae</taxon>
        <taxon>rosids</taxon>
        <taxon>malvids</taxon>
        <taxon>Malvales</taxon>
        <taxon>Malvaceae</taxon>
        <taxon>Byttnerioideae</taxon>
        <taxon>Herrania</taxon>
    </lineage>
</organism>
<keyword evidence="4" id="KW-1185">Reference proteome</keyword>
<dbReference type="PANTHER" id="PTHR32401:SF38">
    <property type="entry name" value="LECTIN-LIKE PROTEIN"/>
    <property type="match status" value="1"/>
</dbReference>
<dbReference type="AlphaFoldDB" id="A0A6J1BG43"/>